<evidence type="ECO:0000256" key="12">
    <source>
        <dbReference type="PIRNR" id="PIRNR003097"/>
    </source>
</evidence>
<comment type="function">
    <text evidence="1">Part of the ABC transporter FtsEX involved in cellular division.</text>
</comment>
<dbReference type="PIRSF" id="PIRSF003097">
    <property type="entry name" value="FtsX"/>
    <property type="match status" value="1"/>
</dbReference>
<evidence type="ECO:0000256" key="3">
    <source>
        <dbReference type="ARBA" id="ARBA00007379"/>
    </source>
</evidence>
<dbReference type="Proteomes" id="UP000431401">
    <property type="component" value="Unassembled WGS sequence"/>
</dbReference>
<dbReference type="GO" id="GO:0051301">
    <property type="term" value="P:cell division"/>
    <property type="evidence" value="ECO:0007669"/>
    <property type="project" value="UniProtKB-KW"/>
</dbReference>
<feature type="domain" description="ABC3 transporter permease C-terminal" evidence="14">
    <location>
        <begin position="180"/>
        <end position="288"/>
    </location>
</feature>
<evidence type="ECO:0000256" key="1">
    <source>
        <dbReference type="ARBA" id="ARBA00003552"/>
    </source>
</evidence>
<evidence type="ECO:0000256" key="13">
    <source>
        <dbReference type="SAM" id="Phobius"/>
    </source>
</evidence>
<dbReference type="NCBIfam" id="NF038346">
    <property type="entry name" value="FtsX_actino"/>
    <property type="match status" value="1"/>
</dbReference>
<feature type="domain" description="FtsX extracellular" evidence="15">
    <location>
        <begin position="57"/>
        <end position="156"/>
    </location>
</feature>
<dbReference type="InterPro" id="IPR040690">
    <property type="entry name" value="FtsX_ECD"/>
</dbReference>
<feature type="transmembrane region" description="Helical" evidence="13">
    <location>
        <begin position="275"/>
        <end position="295"/>
    </location>
</feature>
<keyword evidence="8 13" id="KW-0812">Transmembrane</keyword>
<comment type="subcellular location">
    <subcellularLocation>
        <location evidence="2">Cell membrane</location>
        <topology evidence="2">Multi-pass membrane protein</topology>
    </subcellularLocation>
</comment>
<evidence type="ECO:0000256" key="8">
    <source>
        <dbReference type="ARBA" id="ARBA00022692"/>
    </source>
</evidence>
<dbReference type="OrthoDB" id="9812531at2"/>
<evidence type="ECO:0000256" key="10">
    <source>
        <dbReference type="ARBA" id="ARBA00023136"/>
    </source>
</evidence>
<keyword evidence="10 12" id="KW-0472">Membrane</keyword>
<dbReference type="Gene3D" id="3.30.70.3040">
    <property type="match status" value="1"/>
</dbReference>
<evidence type="ECO:0000256" key="11">
    <source>
        <dbReference type="ARBA" id="ARBA00023306"/>
    </source>
</evidence>
<evidence type="ECO:0000259" key="15">
    <source>
        <dbReference type="Pfam" id="PF18075"/>
    </source>
</evidence>
<evidence type="ECO:0000259" key="14">
    <source>
        <dbReference type="Pfam" id="PF02687"/>
    </source>
</evidence>
<dbReference type="EMBL" id="WEGI01000017">
    <property type="protein sequence ID" value="MQY31236.1"/>
    <property type="molecule type" value="Genomic_DNA"/>
</dbReference>
<evidence type="ECO:0000256" key="4">
    <source>
        <dbReference type="ARBA" id="ARBA00011160"/>
    </source>
</evidence>
<organism evidence="16 17">
    <name type="scientific">Nocardia aurantia</name>
    <dbReference type="NCBI Taxonomy" id="2585199"/>
    <lineage>
        <taxon>Bacteria</taxon>
        <taxon>Bacillati</taxon>
        <taxon>Actinomycetota</taxon>
        <taxon>Actinomycetes</taxon>
        <taxon>Mycobacteriales</taxon>
        <taxon>Nocardiaceae</taxon>
        <taxon>Nocardia</taxon>
    </lineage>
</organism>
<evidence type="ECO:0000313" key="17">
    <source>
        <dbReference type="Proteomes" id="UP000431401"/>
    </source>
</evidence>
<feature type="transmembrane region" description="Helical" evidence="13">
    <location>
        <begin position="176"/>
        <end position="201"/>
    </location>
</feature>
<keyword evidence="17" id="KW-1185">Reference proteome</keyword>
<keyword evidence="6 12" id="KW-1003">Cell membrane</keyword>
<feature type="transmembrane region" description="Helical" evidence="13">
    <location>
        <begin position="222"/>
        <end position="246"/>
    </location>
</feature>
<evidence type="ECO:0000313" key="16">
    <source>
        <dbReference type="EMBL" id="MQY31236.1"/>
    </source>
</evidence>
<evidence type="ECO:0000256" key="7">
    <source>
        <dbReference type="ARBA" id="ARBA00022618"/>
    </source>
</evidence>
<dbReference type="InterPro" id="IPR004513">
    <property type="entry name" value="FtsX"/>
</dbReference>
<dbReference type="RefSeq" id="WP_153348471.1">
    <property type="nucleotide sequence ID" value="NZ_WEGI01000017.1"/>
</dbReference>
<evidence type="ECO:0000256" key="6">
    <source>
        <dbReference type="ARBA" id="ARBA00022475"/>
    </source>
</evidence>
<evidence type="ECO:0000256" key="2">
    <source>
        <dbReference type="ARBA" id="ARBA00004651"/>
    </source>
</evidence>
<evidence type="ECO:0000256" key="9">
    <source>
        <dbReference type="ARBA" id="ARBA00022989"/>
    </source>
</evidence>
<comment type="similarity">
    <text evidence="3 12">Belongs to the ABC-4 integral membrane protein family. FtsX subfamily.</text>
</comment>
<keyword evidence="9 13" id="KW-1133">Transmembrane helix</keyword>
<dbReference type="InterPro" id="IPR003838">
    <property type="entry name" value="ABC3_permease_C"/>
</dbReference>
<dbReference type="PANTHER" id="PTHR47755">
    <property type="entry name" value="CELL DIVISION PROTEIN FTSX"/>
    <property type="match status" value="1"/>
</dbReference>
<comment type="subunit">
    <text evidence="4">Forms a membrane-associated complex with FtsE.</text>
</comment>
<reference evidence="16 17" key="1">
    <citation type="submission" date="2019-10" db="EMBL/GenBank/DDBJ databases">
        <title>Nocardia macrotermitis sp. nov. and Nocardia aurantia sp. nov., isolated from the gut of fungus growing-termite Macrotermes natalensis.</title>
        <authorList>
            <person name="Benndorf R."/>
            <person name="Schwitalla J."/>
            <person name="Martin K."/>
            <person name="De Beer W."/>
            <person name="Kaster A.-K."/>
            <person name="Vollmers J."/>
            <person name="Poulsen M."/>
            <person name="Beemelmanns C."/>
        </authorList>
    </citation>
    <scope>NUCLEOTIDE SEQUENCE [LARGE SCALE GENOMIC DNA]</scope>
    <source>
        <strain evidence="16 17">RB56</strain>
    </source>
</reference>
<keyword evidence="11 12" id="KW-0131">Cell cycle</keyword>
<feature type="transmembrane region" description="Helical" evidence="13">
    <location>
        <begin position="21"/>
        <end position="42"/>
    </location>
</feature>
<protein>
    <recommendedName>
        <fullName evidence="5 12">Cell division protein FtsX</fullName>
    </recommendedName>
</protein>
<sequence length="301" mass="32584">MRIGFLVREVLTGLRRNVTMTVAMILTTAVSLAMVGGGLLAVQLTSKTESMFLGRLEIRMFLTPDVSAADNDCTQDPCRVLMSQLKQQPGVVSVQFTSSADAHREATEVTFKDQPETVQMIKNTKFPASFRVKMTDPGQYPKLMQQYASRPGVLSVHSDQDFVDRLVGLFRGVGNAAFGLAALQAVAALLLIANMVQIAAFTRREEVGIMRMVGASRWYTQLPFLLEAVFAALVGSLLAVVGLFVARPLVINPALGALSDNGIVPRLTDADIGVVSGWVMFGGIVFAAATAYGTLRYYVRD</sequence>
<evidence type="ECO:0000256" key="5">
    <source>
        <dbReference type="ARBA" id="ARBA00021907"/>
    </source>
</evidence>
<name>A0A7K0DZJ1_9NOCA</name>
<accession>A0A7K0DZJ1</accession>
<proteinExistence type="inferred from homology"/>
<dbReference type="GO" id="GO:0005886">
    <property type="term" value="C:plasma membrane"/>
    <property type="evidence" value="ECO:0007669"/>
    <property type="project" value="UniProtKB-SubCell"/>
</dbReference>
<dbReference type="AlphaFoldDB" id="A0A7K0DZJ1"/>
<dbReference type="Pfam" id="PF18075">
    <property type="entry name" value="FtsX_ECD"/>
    <property type="match status" value="1"/>
</dbReference>
<dbReference type="PANTHER" id="PTHR47755:SF1">
    <property type="entry name" value="CELL DIVISION PROTEIN FTSX"/>
    <property type="match status" value="1"/>
</dbReference>
<gene>
    <name evidence="16" type="primary">ftsX</name>
    <name evidence="16" type="ORF">NRB56_68440</name>
</gene>
<dbReference type="Pfam" id="PF02687">
    <property type="entry name" value="FtsX"/>
    <property type="match status" value="1"/>
</dbReference>
<comment type="caution">
    <text evidence="16">The sequence shown here is derived from an EMBL/GenBank/DDBJ whole genome shotgun (WGS) entry which is preliminary data.</text>
</comment>
<dbReference type="InterPro" id="IPR047929">
    <property type="entry name" value="FtsX_actino"/>
</dbReference>
<keyword evidence="7 12" id="KW-0132">Cell division</keyword>